<dbReference type="EMBL" id="ACLL01000051">
    <property type="protein sequence ID" value="EEW53068.1"/>
    <property type="molecule type" value="Genomic_DNA"/>
</dbReference>
<dbReference type="Proteomes" id="UP000003675">
    <property type="component" value="Unassembled WGS sequence"/>
</dbReference>
<keyword evidence="4" id="KW-1185">Reference proteome</keyword>
<dbReference type="RefSeq" id="WP_007123337.1">
    <property type="nucleotide sequence ID" value="NZ_AZDK01000004.1"/>
</dbReference>
<evidence type="ECO:0000313" key="1">
    <source>
        <dbReference type="EMBL" id="EEW53068.1"/>
    </source>
</evidence>
<proteinExistence type="predicted"/>
<sequence>MNIKVYVLMINENALDGFPYKQDILVFCDKGSCLKWLAEETKRRENNGYRLVPPDEDGLDNWRFVKQEEWGNMVTEMDGMYKEVMK</sequence>
<reference evidence="1 3" key="1">
    <citation type="submission" date="2009-09" db="EMBL/GenBank/DDBJ databases">
        <authorList>
            <person name="Qin X."/>
            <person name="Bachman B."/>
            <person name="Battles P."/>
            <person name="Bell A."/>
            <person name="Bess C."/>
            <person name="Bickham C."/>
            <person name="Chaboub L."/>
            <person name="Chen D."/>
            <person name="Coyle M."/>
            <person name="Deiros D.R."/>
            <person name="Dinh H."/>
            <person name="Forbes L."/>
            <person name="Fowler G."/>
            <person name="Francisco L."/>
            <person name="Fu Q."/>
            <person name="Gubbala S."/>
            <person name="Hale W."/>
            <person name="Han Y."/>
            <person name="Hemphill L."/>
            <person name="Highlander S.K."/>
            <person name="Hirani K."/>
            <person name="Hogues M."/>
            <person name="Jackson L."/>
            <person name="Jakkamsetti A."/>
            <person name="Javaid M."/>
            <person name="Jiang H."/>
            <person name="Korchina V."/>
            <person name="Kovar C."/>
            <person name="Lara F."/>
            <person name="Lee S."/>
            <person name="Mata R."/>
            <person name="Mathew T."/>
            <person name="Moen C."/>
            <person name="Morales K."/>
            <person name="Munidasa M."/>
            <person name="Nazareth L."/>
            <person name="Ngo R."/>
            <person name="Nguyen L."/>
            <person name="Okwuonu G."/>
            <person name="Ongeri F."/>
            <person name="Patil S."/>
            <person name="Petrosino J."/>
            <person name="Pham C."/>
            <person name="Pham P."/>
            <person name="Pu L.-L."/>
            <person name="Puazo M."/>
            <person name="Raj R."/>
            <person name="Reid J."/>
            <person name="Rouhana J."/>
            <person name="Saada N."/>
            <person name="Shang Y."/>
            <person name="Simmons D."/>
            <person name="Thornton R."/>
            <person name="Warren J."/>
            <person name="Weissenberger G."/>
            <person name="Zhang J."/>
            <person name="Zhang L."/>
            <person name="Zhou C."/>
            <person name="Zhu D."/>
            <person name="Muzny D."/>
            <person name="Worley K."/>
            <person name="Gibbs R."/>
        </authorList>
    </citation>
    <scope>NUCLEOTIDE SEQUENCE [LARGE SCALE GENOMIC DNA]</scope>
    <source>
        <strain evidence="1 3">DSM 16041</strain>
    </source>
</reference>
<dbReference type="EMBL" id="AZDK01000004">
    <property type="protein sequence ID" value="KRK60423.1"/>
    <property type="molecule type" value="Genomic_DNA"/>
</dbReference>
<accession>C8P8Z7</accession>
<dbReference type="STRING" id="525309.HMPREF0494_1791"/>
<evidence type="ECO:0000313" key="3">
    <source>
        <dbReference type="Proteomes" id="UP000003675"/>
    </source>
</evidence>
<dbReference type="Proteomes" id="UP000051883">
    <property type="component" value="Unassembled WGS sequence"/>
</dbReference>
<name>C8P8Z7_9LACO</name>
<protein>
    <submittedName>
        <fullName evidence="1">Uncharacterized protein</fullName>
    </submittedName>
</protein>
<gene>
    <name evidence="2" type="ORF">FC31_GL001489</name>
    <name evidence="1" type="ORF">HMPREF0494_1791</name>
</gene>
<dbReference type="HOGENOM" id="CLU_2493878_0_0_9"/>
<evidence type="ECO:0000313" key="4">
    <source>
        <dbReference type="Proteomes" id="UP000051883"/>
    </source>
</evidence>
<reference evidence="2 4" key="2">
    <citation type="journal article" date="2015" name="Genome Announc.">
        <title>Expanding the biotechnology potential of lactobacilli through comparative genomics of 213 strains and associated genera.</title>
        <authorList>
            <person name="Sun Z."/>
            <person name="Harris H.M."/>
            <person name="McCann A."/>
            <person name="Guo C."/>
            <person name="Argimon S."/>
            <person name="Zhang W."/>
            <person name="Yang X."/>
            <person name="Jeffery I.B."/>
            <person name="Cooney J.C."/>
            <person name="Kagawa T.F."/>
            <person name="Liu W."/>
            <person name="Song Y."/>
            <person name="Salvetti E."/>
            <person name="Wrobel A."/>
            <person name="Rasinkangas P."/>
            <person name="Parkhill J."/>
            <person name="Rea M.C."/>
            <person name="O'Sullivan O."/>
            <person name="Ritari J."/>
            <person name="Douillard F.P."/>
            <person name="Paul Ross R."/>
            <person name="Yang R."/>
            <person name="Briner A.E."/>
            <person name="Felis G.E."/>
            <person name="de Vos W.M."/>
            <person name="Barrangou R."/>
            <person name="Klaenhammer T.R."/>
            <person name="Caufield P.W."/>
            <person name="Cui Y."/>
            <person name="Zhang H."/>
            <person name="O'Toole P.W."/>
        </authorList>
    </citation>
    <scope>NUCLEOTIDE SEQUENCE [LARGE SCALE GENOMIC DNA]</scope>
    <source>
        <strain evidence="2 4">DSM 16041</strain>
    </source>
</reference>
<dbReference type="PATRIC" id="fig|525309.8.peg.1519"/>
<evidence type="ECO:0000313" key="2">
    <source>
        <dbReference type="EMBL" id="KRK60423.1"/>
    </source>
</evidence>
<dbReference type="AlphaFoldDB" id="C8P8Z7"/>
<organism evidence="1 3">
    <name type="scientific">Limosilactobacillus antri DSM 16041</name>
    <dbReference type="NCBI Taxonomy" id="525309"/>
    <lineage>
        <taxon>Bacteria</taxon>
        <taxon>Bacillati</taxon>
        <taxon>Bacillota</taxon>
        <taxon>Bacilli</taxon>
        <taxon>Lactobacillales</taxon>
        <taxon>Lactobacillaceae</taxon>
        <taxon>Limosilactobacillus</taxon>
    </lineage>
</organism>
<comment type="caution">
    <text evidence="1">The sequence shown here is derived from an EMBL/GenBank/DDBJ whole genome shotgun (WGS) entry which is preliminary data.</text>
</comment>